<keyword evidence="2" id="KW-1185">Reference proteome</keyword>
<proteinExistence type="predicted"/>
<evidence type="ECO:0000313" key="1">
    <source>
        <dbReference type="EMBL" id="CAD7012814.1"/>
    </source>
</evidence>
<organism evidence="1 2">
    <name type="scientific">Ceratitis capitata</name>
    <name type="common">Mediterranean fruit fly</name>
    <name type="synonym">Tephritis capitata</name>
    <dbReference type="NCBI Taxonomy" id="7213"/>
    <lineage>
        <taxon>Eukaryota</taxon>
        <taxon>Metazoa</taxon>
        <taxon>Ecdysozoa</taxon>
        <taxon>Arthropoda</taxon>
        <taxon>Hexapoda</taxon>
        <taxon>Insecta</taxon>
        <taxon>Pterygota</taxon>
        <taxon>Neoptera</taxon>
        <taxon>Endopterygota</taxon>
        <taxon>Diptera</taxon>
        <taxon>Brachycera</taxon>
        <taxon>Muscomorpha</taxon>
        <taxon>Tephritoidea</taxon>
        <taxon>Tephritidae</taxon>
        <taxon>Ceratitis</taxon>
        <taxon>Ceratitis</taxon>
    </lineage>
</organism>
<protein>
    <submittedName>
        <fullName evidence="1">(Mediterranean fruit fly) hypothetical protein</fullName>
    </submittedName>
</protein>
<name>A0A811VCS9_CERCA</name>
<gene>
    <name evidence="1" type="ORF">CCAP1982_LOCUS20914</name>
</gene>
<sequence length="116" mass="13239">MSELSCTNSAPNCVTIDRWIDSWIQRWMTGCLHWYAGCNKPNNSNNNSNNSKNNNNNNVVQHFSIYLQNWQLVEKAQNIQTIGTTTPKKQSKVKISSEMCLKGNVNDELKRSDCEA</sequence>
<dbReference type="Proteomes" id="UP000606786">
    <property type="component" value="Unassembled WGS sequence"/>
</dbReference>
<dbReference type="AlphaFoldDB" id="A0A811VCS9"/>
<accession>A0A811VCS9</accession>
<reference evidence="1" key="1">
    <citation type="submission" date="2020-11" db="EMBL/GenBank/DDBJ databases">
        <authorList>
            <person name="Whitehead M."/>
        </authorList>
    </citation>
    <scope>NUCLEOTIDE SEQUENCE</scope>
    <source>
        <strain evidence="1">EGII</strain>
    </source>
</reference>
<evidence type="ECO:0000313" key="2">
    <source>
        <dbReference type="Proteomes" id="UP000606786"/>
    </source>
</evidence>
<comment type="caution">
    <text evidence="1">The sequence shown here is derived from an EMBL/GenBank/DDBJ whole genome shotgun (WGS) entry which is preliminary data.</text>
</comment>
<dbReference type="EMBL" id="CAJHJT010000056">
    <property type="protein sequence ID" value="CAD7012814.1"/>
    <property type="molecule type" value="Genomic_DNA"/>
</dbReference>